<evidence type="ECO:0000313" key="2">
    <source>
        <dbReference type="Proteomes" id="UP000177871"/>
    </source>
</evidence>
<evidence type="ECO:0000313" key="1">
    <source>
        <dbReference type="EMBL" id="OGG19064.1"/>
    </source>
</evidence>
<proteinExistence type="predicted"/>
<accession>A0A1F6A3E4</accession>
<sequence>MRNLDQLIEKWRWAADNDAPPPAITEDEQRALAVDFNNSKRQSQEFKKLPVRGVSEEQFRQGTQLGYRIRSIHNFTREAMSQMRGRWVSDEEVQDYFASIDREGKASQPQAPNP</sequence>
<dbReference type="Proteomes" id="UP000177871">
    <property type="component" value="Unassembled WGS sequence"/>
</dbReference>
<name>A0A1F6A3E4_9BACT</name>
<reference evidence="1 2" key="1">
    <citation type="journal article" date="2016" name="Nat. Commun.">
        <title>Thousands of microbial genomes shed light on interconnected biogeochemical processes in an aquifer system.</title>
        <authorList>
            <person name="Anantharaman K."/>
            <person name="Brown C.T."/>
            <person name="Hug L.A."/>
            <person name="Sharon I."/>
            <person name="Castelle C.J."/>
            <person name="Probst A.J."/>
            <person name="Thomas B.C."/>
            <person name="Singh A."/>
            <person name="Wilkins M.J."/>
            <person name="Karaoz U."/>
            <person name="Brodie E.L."/>
            <person name="Williams K.H."/>
            <person name="Hubbard S.S."/>
            <person name="Banfield J.F."/>
        </authorList>
    </citation>
    <scope>NUCLEOTIDE SEQUENCE [LARGE SCALE GENOMIC DNA]</scope>
</reference>
<protein>
    <submittedName>
        <fullName evidence="1">Uncharacterized protein</fullName>
    </submittedName>
</protein>
<dbReference type="AlphaFoldDB" id="A0A1F6A3E4"/>
<organism evidence="1 2">
    <name type="scientific">Candidatus Gottesmanbacteria bacterium RIFCSPHIGHO2_01_FULL_47_48</name>
    <dbReference type="NCBI Taxonomy" id="1798381"/>
    <lineage>
        <taxon>Bacteria</taxon>
        <taxon>Candidatus Gottesmaniibacteriota</taxon>
    </lineage>
</organism>
<comment type="caution">
    <text evidence="1">The sequence shown here is derived from an EMBL/GenBank/DDBJ whole genome shotgun (WGS) entry which is preliminary data.</text>
</comment>
<gene>
    <name evidence="1" type="ORF">A2721_00685</name>
</gene>
<dbReference type="EMBL" id="MFJK01000010">
    <property type="protein sequence ID" value="OGG19064.1"/>
    <property type="molecule type" value="Genomic_DNA"/>
</dbReference>